<dbReference type="AlphaFoldDB" id="A0A8H2VW27"/>
<gene>
    <name evidence="2" type="ORF">SCLTRI_LOCUS5933</name>
</gene>
<evidence type="ECO:0000313" key="2">
    <source>
        <dbReference type="EMBL" id="CAD6446224.1"/>
    </source>
</evidence>
<keyword evidence="3" id="KW-1185">Reference proteome</keyword>
<feature type="region of interest" description="Disordered" evidence="1">
    <location>
        <begin position="1"/>
        <end position="33"/>
    </location>
</feature>
<name>A0A8H2VW27_9HELO</name>
<feature type="compositionally biased region" description="Polar residues" evidence="1">
    <location>
        <begin position="178"/>
        <end position="189"/>
    </location>
</feature>
<dbReference type="Proteomes" id="UP000624404">
    <property type="component" value="Unassembled WGS sequence"/>
</dbReference>
<reference evidence="2" key="1">
    <citation type="submission" date="2020-10" db="EMBL/GenBank/DDBJ databases">
        <authorList>
            <person name="Kusch S."/>
        </authorList>
    </citation>
    <scope>NUCLEOTIDE SEQUENCE</scope>
    <source>
        <strain evidence="2">SwB9</strain>
    </source>
</reference>
<dbReference type="OrthoDB" id="3556154at2759"/>
<comment type="caution">
    <text evidence="2">The sequence shown here is derived from an EMBL/GenBank/DDBJ whole genome shotgun (WGS) entry which is preliminary data.</text>
</comment>
<evidence type="ECO:0000313" key="3">
    <source>
        <dbReference type="Proteomes" id="UP000624404"/>
    </source>
</evidence>
<feature type="region of interest" description="Disordered" evidence="1">
    <location>
        <begin position="160"/>
        <end position="199"/>
    </location>
</feature>
<proteinExistence type="predicted"/>
<sequence length="267" mass="29966">MNPHEKNIQPVKETSPDLDQPSTPDMLGPIIKVPSDLSTETPSKLSVPICVIAIGTVDNKGVCESEPLLNLLEAPILRVLDGTACKLVLISKDSETSEVVDEMAVVPKPSEVKAEQSIIYAQQLLDLVVIDLTESNGEESALPMTLREMPKDQNLLSFKSSTTLSSKKRKHSKLSYSIPTSESQDNVSPTDRRTRRKTSLRKHLSDENVFLSSSIKDIEELLEEDRQEMALVEKTRVRLIALKNKFLAWSAHDQRVTEEWEEVSNWY</sequence>
<protein>
    <submittedName>
        <fullName evidence="2">95d95aeb-11f1-4b80-b453-7b6df90e5612</fullName>
    </submittedName>
</protein>
<evidence type="ECO:0000256" key="1">
    <source>
        <dbReference type="SAM" id="MobiDB-lite"/>
    </source>
</evidence>
<organism evidence="2 3">
    <name type="scientific">Sclerotinia trifoliorum</name>
    <dbReference type="NCBI Taxonomy" id="28548"/>
    <lineage>
        <taxon>Eukaryota</taxon>
        <taxon>Fungi</taxon>
        <taxon>Dikarya</taxon>
        <taxon>Ascomycota</taxon>
        <taxon>Pezizomycotina</taxon>
        <taxon>Leotiomycetes</taxon>
        <taxon>Helotiales</taxon>
        <taxon>Sclerotiniaceae</taxon>
        <taxon>Sclerotinia</taxon>
    </lineage>
</organism>
<accession>A0A8H2VW27</accession>
<dbReference type="EMBL" id="CAJHIA010000017">
    <property type="protein sequence ID" value="CAD6446224.1"/>
    <property type="molecule type" value="Genomic_DNA"/>
</dbReference>